<feature type="domain" description="C-type lysozyme inhibitor" evidence="6">
    <location>
        <begin position="151"/>
        <end position="215"/>
    </location>
</feature>
<dbReference type="Gene3D" id="2.40.128.200">
    <property type="match status" value="1"/>
</dbReference>
<dbReference type="InterPro" id="IPR036328">
    <property type="entry name" value="MliC_sf"/>
</dbReference>
<accession>A0ABW3U7V6</accession>
<dbReference type="SUPFAM" id="SSF141488">
    <property type="entry name" value="YdhA-like"/>
    <property type="match status" value="1"/>
</dbReference>
<evidence type="ECO:0000313" key="7">
    <source>
        <dbReference type="EMBL" id="MFD1216527.1"/>
    </source>
</evidence>
<evidence type="ECO:0000313" key="8">
    <source>
        <dbReference type="Proteomes" id="UP001597264"/>
    </source>
</evidence>
<dbReference type="PANTHER" id="PTHR37549">
    <property type="entry name" value="LIPOPROTEIN LPRI"/>
    <property type="match status" value="1"/>
</dbReference>
<dbReference type="Gene3D" id="1.20.1270.180">
    <property type="match status" value="1"/>
</dbReference>
<keyword evidence="2" id="KW-0472">Membrane</keyword>
<keyword evidence="8" id="KW-1185">Reference proteome</keyword>
<dbReference type="InterPro" id="IPR052755">
    <property type="entry name" value="Lysozyme_Inhibitor_LprI"/>
</dbReference>
<dbReference type="Pfam" id="PF07007">
    <property type="entry name" value="LprI"/>
    <property type="match status" value="1"/>
</dbReference>
<keyword evidence="1" id="KW-0732">Signal</keyword>
<feature type="domain" description="Lysozyme inhibitor LprI-like N-terminal" evidence="5">
    <location>
        <begin position="58"/>
        <end position="136"/>
    </location>
</feature>
<evidence type="ECO:0000256" key="3">
    <source>
        <dbReference type="ARBA" id="ARBA00023139"/>
    </source>
</evidence>
<evidence type="ECO:0000259" key="6">
    <source>
        <dbReference type="Pfam" id="PF09864"/>
    </source>
</evidence>
<name>A0ABW3U7V6_9GAMM</name>
<protein>
    <submittedName>
        <fullName evidence="7">MliC family protein</fullName>
    </submittedName>
</protein>
<dbReference type="Proteomes" id="UP001597264">
    <property type="component" value="Unassembled WGS sequence"/>
</dbReference>
<dbReference type="PROSITE" id="PS51257">
    <property type="entry name" value="PROKAR_LIPOPROTEIN"/>
    <property type="match status" value="1"/>
</dbReference>
<evidence type="ECO:0000256" key="1">
    <source>
        <dbReference type="ARBA" id="ARBA00022729"/>
    </source>
</evidence>
<dbReference type="InterPro" id="IPR009739">
    <property type="entry name" value="LprI-like_N"/>
</dbReference>
<proteinExistence type="predicted"/>
<gene>
    <name evidence="7" type="ORF">ACFQ2X_07960</name>
</gene>
<dbReference type="PANTHER" id="PTHR37549:SF1">
    <property type="entry name" value="LIPOPROTEIN LPRI"/>
    <property type="match status" value="1"/>
</dbReference>
<evidence type="ECO:0000256" key="2">
    <source>
        <dbReference type="ARBA" id="ARBA00023136"/>
    </source>
</evidence>
<evidence type="ECO:0000259" key="5">
    <source>
        <dbReference type="Pfam" id="PF07007"/>
    </source>
</evidence>
<comment type="caution">
    <text evidence="7">The sequence shown here is derived from an EMBL/GenBank/DDBJ whole genome shotgun (WGS) entry which is preliminary data.</text>
</comment>
<dbReference type="Pfam" id="PF09864">
    <property type="entry name" value="MliC"/>
    <property type="match status" value="1"/>
</dbReference>
<dbReference type="EMBL" id="JBHTLR010000007">
    <property type="protein sequence ID" value="MFD1216527.1"/>
    <property type="molecule type" value="Genomic_DNA"/>
</dbReference>
<dbReference type="InterPro" id="IPR018660">
    <property type="entry name" value="MliC"/>
</dbReference>
<reference evidence="8" key="1">
    <citation type="journal article" date="2019" name="Int. J. Syst. Evol. Microbiol.">
        <title>The Global Catalogue of Microorganisms (GCM) 10K type strain sequencing project: providing services to taxonomists for standard genome sequencing and annotation.</title>
        <authorList>
            <consortium name="The Broad Institute Genomics Platform"/>
            <consortium name="The Broad Institute Genome Sequencing Center for Infectious Disease"/>
            <person name="Wu L."/>
            <person name="Ma J."/>
        </authorList>
    </citation>
    <scope>NUCLEOTIDE SEQUENCE [LARGE SCALE GENOMIC DNA]</scope>
    <source>
        <strain evidence="8">CCUG 54356</strain>
    </source>
</reference>
<sequence length="222" mass="24031">MMKQVVSSVIFAVGVLAGCGASEDSEQNNIEANTPNLTSETPRTQTALGEAATPALDCSKPDDSIEEMVCADSELAMLDRKLELVYQTALMSPKGKGDSWLKASQIGWVKARAECRAATDKRPCVLNSYQRRIAELQALYSLVPGNGPVVYRCSEGDVTATYYQTDPPSAVVEYGGKQSLMFLQPSGSGARYEGRNESLWEHQGEASVIWGHGAAEMRCKIN</sequence>
<organism evidence="7 8">
    <name type="scientific">Microbulbifer celer</name>
    <dbReference type="NCBI Taxonomy" id="435905"/>
    <lineage>
        <taxon>Bacteria</taxon>
        <taxon>Pseudomonadati</taxon>
        <taxon>Pseudomonadota</taxon>
        <taxon>Gammaproteobacteria</taxon>
        <taxon>Cellvibrionales</taxon>
        <taxon>Microbulbiferaceae</taxon>
        <taxon>Microbulbifer</taxon>
    </lineage>
</organism>
<dbReference type="RefSeq" id="WP_230438637.1">
    <property type="nucleotide sequence ID" value="NZ_CP087715.1"/>
</dbReference>
<keyword evidence="3" id="KW-0564">Palmitate</keyword>
<evidence type="ECO:0000256" key="4">
    <source>
        <dbReference type="ARBA" id="ARBA00023288"/>
    </source>
</evidence>
<keyword evidence="4" id="KW-0449">Lipoprotein</keyword>